<accession>A0ABW5S162</accession>
<reference evidence="3" key="1">
    <citation type="journal article" date="2019" name="Int. J. Syst. Evol. Microbiol.">
        <title>The Global Catalogue of Microorganisms (GCM) 10K type strain sequencing project: providing services to taxonomists for standard genome sequencing and annotation.</title>
        <authorList>
            <consortium name="The Broad Institute Genomics Platform"/>
            <consortium name="The Broad Institute Genome Sequencing Center for Infectious Disease"/>
            <person name="Wu L."/>
            <person name="Ma J."/>
        </authorList>
    </citation>
    <scope>NUCLEOTIDE SEQUENCE [LARGE SCALE GENOMIC DNA]</scope>
    <source>
        <strain evidence="3">TISTR 2466</strain>
    </source>
</reference>
<proteinExistence type="predicted"/>
<keyword evidence="1" id="KW-1133">Transmembrane helix</keyword>
<dbReference type="Proteomes" id="UP001597399">
    <property type="component" value="Unassembled WGS sequence"/>
</dbReference>
<gene>
    <name evidence="2" type="ORF">ACFSUE_07610</name>
</gene>
<sequence>MGFNQIIIGFVFIFFHFTISSIDILPDFIGYLFIFYGTRSLLSHFHNDRFINVKWSSLLLIVLSALDLFIHHSAVLNGVIDNNQLSGRLFSFISFIVTATLLAFSIYHLCKGIELEARRIENAELTSKATWTYKFFFSYQLVTVIFHTTALFIAKRSLELNLTGTTGTILFIALFFS</sequence>
<keyword evidence="1" id="KW-0812">Transmembrane</keyword>
<comment type="caution">
    <text evidence="2">The sequence shown here is derived from an EMBL/GenBank/DDBJ whole genome shotgun (WGS) entry which is preliminary data.</text>
</comment>
<feature type="transmembrane region" description="Helical" evidence="1">
    <location>
        <begin position="55"/>
        <end position="74"/>
    </location>
</feature>
<feature type="transmembrane region" description="Helical" evidence="1">
    <location>
        <begin position="6"/>
        <end position="34"/>
    </location>
</feature>
<keyword evidence="3" id="KW-1185">Reference proteome</keyword>
<evidence type="ECO:0000313" key="3">
    <source>
        <dbReference type="Proteomes" id="UP001597399"/>
    </source>
</evidence>
<feature type="transmembrane region" description="Helical" evidence="1">
    <location>
        <begin position="131"/>
        <end position="154"/>
    </location>
</feature>
<evidence type="ECO:0000313" key="2">
    <source>
        <dbReference type="EMBL" id="MFD2693491.1"/>
    </source>
</evidence>
<name>A0ABW5S162_9BACL</name>
<keyword evidence="1" id="KW-0472">Membrane</keyword>
<dbReference type="RefSeq" id="WP_253060377.1">
    <property type="nucleotide sequence ID" value="NZ_JAMXWM010000005.1"/>
</dbReference>
<organism evidence="2 3">
    <name type="scientific">Sporolactobacillus shoreicorticis</name>
    <dbReference type="NCBI Taxonomy" id="1923877"/>
    <lineage>
        <taxon>Bacteria</taxon>
        <taxon>Bacillati</taxon>
        <taxon>Bacillota</taxon>
        <taxon>Bacilli</taxon>
        <taxon>Bacillales</taxon>
        <taxon>Sporolactobacillaceae</taxon>
        <taxon>Sporolactobacillus</taxon>
    </lineage>
</organism>
<evidence type="ECO:0000256" key="1">
    <source>
        <dbReference type="SAM" id="Phobius"/>
    </source>
</evidence>
<dbReference type="EMBL" id="JBHUMQ010000017">
    <property type="protein sequence ID" value="MFD2693491.1"/>
    <property type="molecule type" value="Genomic_DNA"/>
</dbReference>
<feature type="transmembrane region" description="Helical" evidence="1">
    <location>
        <begin position="89"/>
        <end position="110"/>
    </location>
</feature>
<protein>
    <submittedName>
        <fullName evidence="2">Uncharacterized protein</fullName>
    </submittedName>
</protein>